<proteinExistence type="predicted"/>
<dbReference type="PANTHER" id="PTHR30004">
    <property type="entry name" value="4-HYDROXYTHREONINE-4-PHOSPHATE DEHYDROGENASE"/>
    <property type="match status" value="1"/>
</dbReference>
<dbReference type="NCBIfam" id="TIGR00557">
    <property type="entry name" value="pdxA"/>
    <property type="match status" value="1"/>
</dbReference>
<protein>
    <submittedName>
        <fullName evidence="4">4-hydroxythreonine-4-phosphate dehydrogenase</fullName>
    </submittedName>
</protein>
<gene>
    <name evidence="4" type="ORF">DES53_101336</name>
</gene>
<evidence type="ECO:0000256" key="2">
    <source>
        <dbReference type="ARBA" id="ARBA00023002"/>
    </source>
</evidence>
<keyword evidence="3" id="KW-0520">NAD</keyword>
<keyword evidence="2" id="KW-0560">Oxidoreductase</keyword>
<evidence type="ECO:0000313" key="4">
    <source>
        <dbReference type="EMBL" id="RBP47539.1"/>
    </source>
</evidence>
<dbReference type="AlphaFoldDB" id="A0A366HV27"/>
<evidence type="ECO:0000256" key="1">
    <source>
        <dbReference type="ARBA" id="ARBA00022723"/>
    </source>
</evidence>
<dbReference type="GO" id="GO:0046872">
    <property type="term" value="F:metal ion binding"/>
    <property type="evidence" value="ECO:0007669"/>
    <property type="project" value="UniProtKB-KW"/>
</dbReference>
<dbReference type="PANTHER" id="PTHR30004:SF6">
    <property type="entry name" value="D-THREONATE 4-PHOSPHATE DEHYDROGENASE"/>
    <property type="match status" value="1"/>
</dbReference>
<dbReference type="Proteomes" id="UP000253426">
    <property type="component" value="Unassembled WGS sequence"/>
</dbReference>
<dbReference type="GO" id="GO:0051287">
    <property type="term" value="F:NAD binding"/>
    <property type="evidence" value="ECO:0007669"/>
    <property type="project" value="InterPro"/>
</dbReference>
<dbReference type="RefSeq" id="WP_211325409.1">
    <property type="nucleotide sequence ID" value="NZ_QNRR01000001.1"/>
</dbReference>
<organism evidence="4 5">
    <name type="scientific">Roseimicrobium gellanilyticum</name>
    <dbReference type="NCBI Taxonomy" id="748857"/>
    <lineage>
        <taxon>Bacteria</taxon>
        <taxon>Pseudomonadati</taxon>
        <taxon>Verrucomicrobiota</taxon>
        <taxon>Verrucomicrobiia</taxon>
        <taxon>Verrucomicrobiales</taxon>
        <taxon>Verrucomicrobiaceae</taxon>
        <taxon>Roseimicrobium</taxon>
    </lineage>
</organism>
<dbReference type="GO" id="GO:0016491">
    <property type="term" value="F:oxidoreductase activity"/>
    <property type="evidence" value="ECO:0007669"/>
    <property type="project" value="UniProtKB-KW"/>
</dbReference>
<evidence type="ECO:0000256" key="3">
    <source>
        <dbReference type="ARBA" id="ARBA00023027"/>
    </source>
</evidence>
<dbReference type="Pfam" id="PF04166">
    <property type="entry name" value="PdxA"/>
    <property type="match status" value="1"/>
</dbReference>
<accession>A0A366HV27</accession>
<dbReference type="SUPFAM" id="SSF53659">
    <property type="entry name" value="Isocitrate/Isopropylmalate dehydrogenase-like"/>
    <property type="match status" value="1"/>
</dbReference>
<dbReference type="Gene3D" id="3.40.718.10">
    <property type="entry name" value="Isopropylmalate Dehydrogenase"/>
    <property type="match status" value="1"/>
</dbReference>
<name>A0A366HV27_9BACT</name>
<keyword evidence="5" id="KW-1185">Reference proteome</keyword>
<evidence type="ECO:0000313" key="5">
    <source>
        <dbReference type="Proteomes" id="UP000253426"/>
    </source>
</evidence>
<comment type="caution">
    <text evidence="4">The sequence shown here is derived from an EMBL/GenBank/DDBJ whole genome shotgun (WGS) entry which is preliminary data.</text>
</comment>
<dbReference type="InterPro" id="IPR005255">
    <property type="entry name" value="PdxA_fam"/>
</dbReference>
<keyword evidence="1" id="KW-0479">Metal-binding</keyword>
<dbReference type="EMBL" id="QNRR01000001">
    <property type="protein sequence ID" value="RBP47539.1"/>
    <property type="molecule type" value="Genomic_DNA"/>
</dbReference>
<reference evidence="4 5" key="1">
    <citation type="submission" date="2018-06" db="EMBL/GenBank/DDBJ databases">
        <title>Genomic Encyclopedia of Type Strains, Phase IV (KMG-IV): sequencing the most valuable type-strain genomes for metagenomic binning, comparative biology and taxonomic classification.</title>
        <authorList>
            <person name="Goeker M."/>
        </authorList>
    </citation>
    <scope>NUCLEOTIDE SEQUENCE [LARGE SCALE GENOMIC DNA]</scope>
    <source>
        <strain evidence="4 5">DSM 25532</strain>
    </source>
</reference>
<sequence>MAAKQKPIIALTMGDPAGVGPEVCLHLITRQSISEICTPVIFGDALILKRVAALTNLPFEAEILKPAEWRSRRKKLNRPAILDLPALNADRVTPGEIGAHTGAAAFAYVEASIEAALAGEIAGVATGPLNKEALHMAGINFPGHTEIFASRTHAPRWCMMQYSEEITCTFVTVHVGYAEVPALLTQERILDVIELTADALQRIRGYAPKIVVCGLNPHAGEHGLFGNQEEERVIIPAIEIACAKGLQIEGPLPPDTCFVPAKRKTTDAFVCMYHDQGHIPVKALAFDSAVNTTLGLPVIRTSVDHGTALDIAWQGKANPGSMIQAVRLAVKLAGG</sequence>